<gene>
    <name evidence="3" type="ORF">SAMN05444394_2122</name>
</gene>
<keyword evidence="2" id="KW-0472">Membrane</keyword>
<sequence length="462" mass="51158">MKEDKSDEWIASSLKKHLEEGQLPYEIGAWEEFQKVRNSRKRRASYYWMGAVAASLLLLVGISQVFFQSDLIPDQELVATEMRSEPFQQQEEKPIQDDASDSDVKEEEGKSPEPELLAESHQLQPNNGSSSKEPDEEIEAERSVQNTEVIPSFSKAGKTENLIALEEVKEMEEQETANPITGNPIKEEVKKNTEQPTSTSGLIATLDQQPEAQAAQETVVKIKKEQDNQLIAKVEEEDFPEIPKDHTTVSLGMGVSPGFGTIQQDDVNTTASSIGVGMLLDVDLPGKLTIGSGFGLNYMSQQNKSQMPVTIAGYRTSQVEKQNIQQVQLELPVYFKYPVTRNNAVSIQAGFSNLYAINQNAEQSTTINEQVAVNNFSDANSSAFALSSVAVSQTEVLQTEDSKFYPFATLNFGVNIRLVETKHANYLVMPFYNHQLRSISGFGTNFGMFGASLKLNFGGSEK</sequence>
<keyword evidence="4" id="KW-1185">Reference proteome</keyword>
<feature type="region of interest" description="Disordered" evidence="1">
    <location>
        <begin position="169"/>
        <end position="197"/>
    </location>
</feature>
<keyword evidence="2" id="KW-0812">Transmembrane</keyword>
<evidence type="ECO:0000256" key="2">
    <source>
        <dbReference type="SAM" id="Phobius"/>
    </source>
</evidence>
<accession>A0A1N6EGA2</accession>
<evidence type="ECO:0000256" key="1">
    <source>
        <dbReference type="SAM" id="MobiDB-lite"/>
    </source>
</evidence>
<organism evidence="3 4">
    <name type="scientific">Algoriphagus halophilus</name>
    <dbReference type="NCBI Taxonomy" id="226505"/>
    <lineage>
        <taxon>Bacteria</taxon>
        <taxon>Pseudomonadati</taxon>
        <taxon>Bacteroidota</taxon>
        <taxon>Cytophagia</taxon>
        <taxon>Cytophagales</taxon>
        <taxon>Cyclobacteriaceae</taxon>
        <taxon>Algoriphagus</taxon>
    </lineage>
</organism>
<dbReference type="Proteomes" id="UP000185221">
    <property type="component" value="Unassembled WGS sequence"/>
</dbReference>
<dbReference type="OrthoDB" id="823954at2"/>
<name>A0A1N6EGA2_9BACT</name>
<proteinExistence type="predicted"/>
<dbReference type="RefSeq" id="WP_074224781.1">
    <property type="nucleotide sequence ID" value="NZ_FSRC01000001.1"/>
</dbReference>
<feature type="compositionally biased region" description="Polar residues" evidence="1">
    <location>
        <begin position="121"/>
        <end position="131"/>
    </location>
</feature>
<keyword evidence="2" id="KW-1133">Transmembrane helix</keyword>
<dbReference type="AlphaFoldDB" id="A0A1N6EGA2"/>
<feature type="region of interest" description="Disordered" evidence="1">
    <location>
        <begin position="83"/>
        <end position="155"/>
    </location>
</feature>
<dbReference type="EMBL" id="FSRC01000001">
    <property type="protein sequence ID" value="SIN82054.1"/>
    <property type="molecule type" value="Genomic_DNA"/>
</dbReference>
<dbReference type="STRING" id="226505.SAMN05444394_2122"/>
<evidence type="ECO:0000313" key="4">
    <source>
        <dbReference type="Proteomes" id="UP000185221"/>
    </source>
</evidence>
<reference evidence="4" key="1">
    <citation type="submission" date="2016-11" db="EMBL/GenBank/DDBJ databases">
        <authorList>
            <person name="Varghese N."/>
            <person name="Submissions S."/>
        </authorList>
    </citation>
    <scope>NUCLEOTIDE SEQUENCE [LARGE SCALE GENOMIC DNA]</scope>
    <source>
        <strain evidence="4">DSM 15292</strain>
    </source>
</reference>
<feature type="transmembrane region" description="Helical" evidence="2">
    <location>
        <begin position="46"/>
        <end position="67"/>
    </location>
</feature>
<evidence type="ECO:0000313" key="3">
    <source>
        <dbReference type="EMBL" id="SIN82054.1"/>
    </source>
</evidence>
<protein>
    <submittedName>
        <fullName evidence="3">Uncharacterized protein</fullName>
    </submittedName>
</protein>